<dbReference type="InterPro" id="IPR026444">
    <property type="entry name" value="Secre_tail"/>
</dbReference>
<evidence type="ECO:0000259" key="2">
    <source>
        <dbReference type="Pfam" id="PF18962"/>
    </source>
</evidence>
<accession>A0ABV9HXX2</accession>
<protein>
    <submittedName>
        <fullName evidence="3">T9SS type A sorting domain-containing protein</fullName>
    </submittedName>
</protein>
<dbReference type="RefSeq" id="WP_379979859.1">
    <property type="nucleotide sequence ID" value="NZ_JBHSFV010000008.1"/>
</dbReference>
<keyword evidence="4" id="KW-1185">Reference proteome</keyword>
<reference evidence="4" key="1">
    <citation type="journal article" date="2019" name="Int. J. Syst. Evol. Microbiol.">
        <title>The Global Catalogue of Microorganisms (GCM) 10K type strain sequencing project: providing services to taxonomists for standard genome sequencing and annotation.</title>
        <authorList>
            <consortium name="The Broad Institute Genomics Platform"/>
            <consortium name="The Broad Institute Genome Sequencing Center for Infectious Disease"/>
            <person name="Wu L."/>
            <person name="Ma J."/>
        </authorList>
    </citation>
    <scope>NUCLEOTIDE SEQUENCE [LARGE SCALE GENOMIC DNA]</scope>
    <source>
        <strain evidence="4">YJ-61-S</strain>
    </source>
</reference>
<evidence type="ECO:0000313" key="3">
    <source>
        <dbReference type="EMBL" id="MFC4635032.1"/>
    </source>
</evidence>
<evidence type="ECO:0000313" key="4">
    <source>
        <dbReference type="Proteomes" id="UP001596043"/>
    </source>
</evidence>
<feature type="non-terminal residue" evidence="3">
    <location>
        <position position="1"/>
    </location>
</feature>
<dbReference type="Proteomes" id="UP001596043">
    <property type="component" value="Unassembled WGS sequence"/>
</dbReference>
<gene>
    <name evidence="3" type="ORF">ACFO3O_14015</name>
</gene>
<sequence length="261" mass="28630">ILDGQVDWTSDFDFDVDANTPEKDVVFTLEVTSDEGSWILTFIVHIYAGGGNCDIAYADQLVKDGTGGGVGNDDGQANPGEEIDLEVALEAIGCDLHNVSGILSTNDSDITITDDSQSWGDILEGQVDWTSDFDFDVDANTPEKDVVFTLEVTSDEGSWVLTFIVHVYEEALDVRDFNLNNSVTLFPNPASNVFYINSSMSSRLEVRVLDLLGRQVMPTRTIDANTRIEFNPIGLSDSIYLVKISDPLSDGFITKKLMISH</sequence>
<keyword evidence="1" id="KW-0732">Signal</keyword>
<proteinExistence type="predicted"/>
<name>A0ABV9HXX2_9FLAO</name>
<dbReference type="NCBIfam" id="TIGR04183">
    <property type="entry name" value="Por_Secre_tail"/>
    <property type="match status" value="1"/>
</dbReference>
<feature type="domain" description="Secretion system C-terminal sorting" evidence="2">
    <location>
        <begin position="185"/>
        <end position="259"/>
    </location>
</feature>
<dbReference type="Pfam" id="PF18962">
    <property type="entry name" value="Por_Secre_tail"/>
    <property type="match status" value="1"/>
</dbReference>
<comment type="caution">
    <text evidence="3">The sequence shown here is derived from an EMBL/GenBank/DDBJ whole genome shotgun (WGS) entry which is preliminary data.</text>
</comment>
<dbReference type="EMBL" id="JBHSFV010000008">
    <property type="protein sequence ID" value="MFC4635032.1"/>
    <property type="molecule type" value="Genomic_DNA"/>
</dbReference>
<evidence type="ECO:0000256" key="1">
    <source>
        <dbReference type="ARBA" id="ARBA00022729"/>
    </source>
</evidence>
<organism evidence="3 4">
    <name type="scientific">Dokdonia ponticola</name>
    <dbReference type="NCBI Taxonomy" id="2041041"/>
    <lineage>
        <taxon>Bacteria</taxon>
        <taxon>Pseudomonadati</taxon>
        <taxon>Bacteroidota</taxon>
        <taxon>Flavobacteriia</taxon>
        <taxon>Flavobacteriales</taxon>
        <taxon>Flavobacteriaceae</taxon>
        <taxon>Dokdonia</taxon>
    </lineage>
</organism>